<keyword evidence="1" id="KW-1133">Transmembrane helix</keyword>
<dbReference type="Proteomes" id="UP000697998">
    <property type="component" value="Unassembled WGS sequence"/>
</dbReference>
<feature type="transmembrane region" description="Helical" evidence="1">
    <location>
        <begin position="181"/>
        <end position="203"/>
    </location>
</feature>
<dbReference type="PANTHER" id="PTHR11161">
    <property type="entry name" value="O-ACYLTRANSFERASE"/>
    <property type="match status" value="1"/>
</dbReference>
<keyword evidence="3" id="KW-0808">Transferase</keyword>
<keyword evidence="1" id="KW-0812">Transmembrane</keyword>
<name>A0A935PYG4_9PROT</name>
<feature type="transmembrane region" description="Helical" evidence="1">
    <location>
        <begin position="59"/>
        <end position="83"/>
    </location>
</feature>
<keyword evidence="3" id="KW-0012">Acyltransferase</keyword>
<dbReference type="AlphaFoldDB" id="A0A935PYG4"/>
<keyword evidence="1" id="KW-0472">Membrane</keyword>
<gene>
    <name evidence="3" type="ORF">IPJ27_13380</name>
</gene>
<feature type="transmembrane region" description="Helical" evidence="1">
    <location>
        <begin position="154"/>
        <end position="174"/>
    </location>
</feature>
<feature type="transmembrane region" description="Helical" evidence="1">
    <location>
        <begin position="323"/>
        <end position="344"/>
    </location>
</feature>
<feature type="transmembrane region" description="Helical" evidence="1">
    <location>
        <begin position="95"/>
        <end position="116"/>
    </location>
</feature>
<dbReference type="EMBL" id="JADJMH010000013">
    <property type="protein sequence ID" value="MBK7675659.1"/>
    <property type="molecule type" value="Genomic_DNA"/>
</dbReference>
<dbReference type="PANTHER" id="PTHR11161:SF0">
    <property type="entry name" value="O-ACYLTRANSFERASE LIKE PROTEIN"/>
    <property type="match status" value="1"/>
</dbReference>
<feature type="transmembrane region" description="Helical" evidence="1">
    <location>
        <begin position="236"/>
        <end position="252"/>
    </location>
</feature>
<evidence type="ECO:0000259" key="2">
    <source>
        <dbReference type="Pfam" id="PF01757"/>
    </source>
</evidence>
<feature type="domain" description="Acyltransferase 3" evidence="2">
    <location>
        <begin position="14"/>
        <end position="340"/>
    </location>
</feature>
<dbReference type="InterPro" id="IPR002656">
    <property type="entry name" value="Acyl_transf_3_dom"/>
</dbReference>
<evidence type="ECO:0000313" key="3">
    <source>
        <dbReference type="EMBL" id="MBK7675659.1"/>
    </source>
</evidence>
<organism evidence="3 4">
    <name type="scientific">Candidatus Accumulibacter proximus</name>
    <dbReference type="NCBI Taxonomy" id="2954385"/>
    <lineage>
        <taxon>Bacteria</taxon>
        <taxon>Pseudomonadati</taxon>
        <taxon>Pseudomonadota</taxon>
        <taxon>Betaproteobacteria</taxon>
        <taxon>Candidatus Accumulibacter</taxon>
    </lineage>
</organism>
<evidence type="ECO:0000313" key="4">
    <source>
        <dbReference type="Proteomes" id="UP000697998"/>
    </source>
</evidence>
<reference evidence="3 4" key="1">
    <citation type="submission" date="2020-10" db="EMBL/GenBank/DDBJ databases">
        <title>Connecting structure to function with the recovery of over 1000 high-quality activated sludge metagenome-assembled genomes encoding full-length rRNA genes using long-read sequencing.</title>
        <authorList>
            <person name="Singleton C.M."/>
            <person name="Petriglieri F."/>
            <person name="Kristensen J.M."/>
            <person name="Kirkegaard R.H."/>
            <person name="Michaelsen T.Y."/>
            <person name="Andersen M.H."/>
            <person name="Karst S.M."/>
            <person name="Dueholm M.S."/>
            <person name="Nielsen P.H."/>
            <person name="Albertsen M."/>
        </authorList>
    </citation>
    <scope>NUCLEOTIDE SEQUENCE [LARGE SCALE GENOMIC DNA]</scope>
    <source>
        <strain evidence="3">EsbW_18-Q3-R4-48_BATAC.285</strain>
    </source>
</reference>
<protein>
    <submittedName>
        <fullName evidence="3">Acyltransferase</fullName>
    </submittedName>
</protein>
<accession>A0A935PYG4</accession>
<comment type="caution">
    <text evidence="3">The sequence shown here is derived from an EMBL/GenBank/DDBJ whole genome shotgun (WGS) entry which is preliminary data.</text>
</comment>
<feature type="transmembrane region" description="Helical" evidence="1">
    <location>
        <begin position="209"/>
        <end position="229"/>
    </location>
</feature>
<dbReference type="InterPro" id="IPR052728">
    <property type="entry name" value="O2_lipid_transport_reg"/>
</dbReference>
<sequence length="365" mass="39722">MLEAPMTGATSRLAFVDALKALASQLIVLHHLAFYGPMSDHAYSLAPTVISWLSQDARMAVQAFLVIGGFLAARGIAPFGALLSSQPLMLLLKRYLKLVAPLLVAVLIAIACAAIARTLMTHDSVPGWPTLPQVLAHALLLQGLLGYEGLSAGVWYIAIDFQLFALLVGVLWLARVLGRRDAAVAVAGALLVTTLALSSLYYFNRDGDWDNWGVYFFGAYALGIASYWATNQRRTLGWLLPMLGLVITALLLDYRPRIAVALLVALMLAFAGRCGFIEHWPKSRLIAYLGQISYSVFLVHFPICLIINGLFARFASRDPWVNLAGMIIAWLASIAAGALFYRLVESPAQHGLLRTRSASVVKQTL</sequence>
<dbReference type="Pfam" id="PF01757">
    <property type="entry name" value="Acyl_transf_3"/>
    <property type="match status" value="1"/>
</dbReference>
<evidence type="ECO:0000256" key="1">
    <source>
        <dbReference type="SAM" id="Phobius"/>
    </source>
</evidence>
<feature type="transmembrane region" description="Helical" evidence="1">
    <location>
        <begin position="258"/>
        <end position="276"/>
    </location>
</feature>
<feature type="transmembrane region" description="Helical" evidence="1">
    <location>
        <begin position="288"/>
        <end position="311"/>
    </location>
</feature>
<feature type="transmembrane region" description="Helical" evidence="1">
    <location>
        <begin position="21"/>
        <end position="39"/>
    </location>
</feature>
<dbReference type="GO" id="GO:0016747">
    <property type="term" value="F:acyltransferase activity, transferring groups other than amino-acyl groups"/>
    <property type="evidence" value="ECO:0007669"/>
    <property type="project" value="InterPro"/>
</dbReference>
<proteinExistence type="predicted"/>